<gene>
    <name evidence="1" type="ORF">NQ315_009849</name>
</gene>
<dbReference type="EMBL" id="JANEYG010000001">
    <property type="protein sequence ID" value="KAJ8925994.1"/>
    <property type="molecule type" value="Genomic_DNA"/>
</dbReference>
<name>A0AAV8WHH1_9CUCU</name>
<evidence type="ECO:0000313" key="1">
    <source>
        <dbReference type="EMBL" id="KAJ8925994.1"/>
    </source>
</evidence>
<evidence type="ECO:0000313" key="2">
    <source>
        <dbReference type="Proteomes" id="UP001159042"/>
    </source>
</evidence>
<reference evidence="1 2" key="1">
    <citation type="journal article" date="2023" name="Insect Mol. Biol.">
        <title>Genome sequencing provides insights into the evolution of gene families encoding plant cell wall-degrading enzymes in longhorned beetles.</title>
        <authorList>
            <person name="Shin N.R."/>
            <person name="Okamura Y."/>
            <person name="Kirsch R."/>
            <person name="Pauchet Y."/>
        </authorList>
    </citation>
    <scope>NUCLEOTIDE SEQUENCE [LARGE SCALE GENOMIC DNA]</scope>
    <source>
        <strain evidence="1">EAD_L_NR</strain>
    </source>
</reference>
<dbReference type="AlphaFoldDB" id="A0AAV8WHH1"/>
<comment type="caution">
    <text evidence="1">The sequence shown here is derived from an EMBL/GenBank/DDBJ whole genome shotgun (WGS) entry which is preliminary data.</text>
</comment>
<organism evidence="1 2">
    <name type="scientific">Exocentrus adspersus</name>
    <dbReference type="NCBI Taxonomy" id="1586481"/>
    <lineage>
        <taxon>Eukaryota</taxon>
        <taxon>Metazoa</taxon>
        <taxon>Ecdysozoa</taxon>
        <taxon>Arthropoda</taxon>
        <taxon>Hexapoda</taxon>
        <taxon>Insecta</taxon>
        <taxon>Pterygota</taxon>
        <taxon>Neoptera</taxon>
        <taxon>Endopterygota</taxon>
        <taxon>Coleoptera</taxon>
        <taxon>Polyphaga</taxon>
        <taxon>Cucujiformia</taxon>
        <taxon>Chrysomeloidea</taxon>
        <taxon>Cerambycidae</taxon>
        <taxon>Lamiinae</taxon>
        <taxon>Acanthocinini</taxon>
        <taxon>Exocentrus</taxon>
    </lineage>
</organism>
<protein>
    <submittedName>
        <fullName evidence="1">Uncharacterized protein</fullName>
    </submittedName>
</protein>
<proteinExistence type="predicted"/>
<sequence length="91" mass="10703">MDPFESRCYRSLIVTDIRWLIISRKINGTCGDINYWDAVEGSGIFFILNQTFMRYQIYGLECLGKVGNSTRIPRNLFYQFGKQPKPKKEKK</sequence>
<accession>A0AAV8WHH1</accession>
<dbReference type="Proteomes" id="UP001159042">
    <property type="component" value="Unassembled WGS sequence"/>
</dbReference>
<keyword evidence="2" id="KW-1185">Reference proteome</keyword>